<dbReference type="CDD" id="cd17569">
    <property type="entry name" value="REC_HupR-like"/>
    <property type="match status" value="1"/>
</dbReference>
<evidence type="ECO:0000259" key="2">
    <source>
        <dbReference type="PROSITE" id="PS50110"/>
    </source>
</evidence>
<dbReference type="Proteomes" id="UP000444318">
    <property type="component" value="Unassembled WGS sequence"/>
</dbReference>
<dbReference type="CDD" id="cd01948">
    <property type="entry name" value="EAL"/>
    <property type="match status" value="1"/>
</dbReference>
<dbReference type="InterPro" id="IPR001633">
    <property type="entry name" value="EAL_dom"/>
</dbReference>
<dbReference type="PROSITE" id="PS50887">
    <property type="entry name" value="GGDEF"/>
    <property type="match status" value="1"/>
</dbReference>
<name>A0A843SMM4_9BURK</name>
<dbReference type="SMART" id="SM00052">
    <property type="entry name" value="EAL"/>
    <property type="match status" value="1"/>
</dbReference>
<feature type="modified residue" description="4-aspartylphosphate" evidence="1">
    <location>
        <position position="61"/>
    </location>
</feature>
<dbReference type="PANTHER" id="PTHR44757:SF2">
    <property type="entry name" value="BIOFILM ARCHITECTURE MAINTENANCE PROTEIN MBAA"/>
    <property type="match status" value="1"/>
</dbReference>
<organism evidence="5 6">
    <name type="scientific">Rugamonas rivuli</name>
    <dbReference type="NCBI Taxonomy" id="2743358"/>
    <lineage>
        <taxon>Bacteria</taxon>
        <taxon>Pseudomonadati</taxon>
        <taxon>Pseudomonadota</taxon>
        <taxon>Betaproteobacteria</taxon>
        <taxon>Burkholderiales</taxon>
        <taxon>Oxalobacteraceae</taxon>
        <taxon>Telluria group</taxon>
        <taxon>Rugamonas</taxon>
    </lineage>
</organism>
<dbReference type="InterPro" id="IPR035919">
    <property type="entry name" value="EAL_sf"/>
</dbReference>
<dbReference type="Gene3D" id="3.30.70.270">
    <property type="match status" value="1"/>
</dbReference>
<feature type="domain" description="Response regulatory" evidence="2">
    <location>
        <begin position="582"/>
        <end position="697"/>
    </location>
</feature>
<dbReference type="InterPro" id="IPR001789">
    <property type="entry name" value="Sig_transdc_resp-reg_receiver"/>
</dbReference>
<dbReference type="EMBL" id="WHUF01000009">
    <property type="protein sequence ID" value="MQA23270.1"/>
    <property type="molecule type" value="Genomic_DNA"/>
</dbReference>
<sequence>MIPTTPLHSAKILIVDDQPLNLTVLEHLLASAGYTEVSATSDAPAVAALHRLHRYDLIVLDLNMPDMDGFQVLDSLRLIETEQYLPVLVMSAEPDYKLRALEAGARDFIGKPCDYSELLSRVRNLLEVRLLYTGSRDYGRRMASHDSLTGLPNRQLFAASLEHQLAAAWPRASALLLIDLDGFTAVNDTLGHAAGDALLHQFAQRLKALAPPQAAIGRLGNDEFALLLPALEQIPQASAVADQIRTALHLPFELPAGPTTLTVSIGIATCPGDADDVATLVRYADIALHQAKQEGRDHCCYFTSAMNQQAQSRYQLEHALRAACVNGEFELHYQPKAQISSGRIVGAEALLRWNRPGHGRVSPGEFIPLLERTGLIVQVGAWAIDEACRQIAAWAQLSNGPLPIAVNVASRQFADAKLEQTVAAAIARHGIDPGLLSLEVTESALMDDIGRTAATLAELRAMGVRIAIDDFGTGYSSLAYLKRFPVDTLKIDIAFIREVTSSPDDAAVVDAIVAMAHSLKLDVVAEGVETAAQLAYLGRHRCDQIQGYYFSRPLPAEQMEQLLRDGVRLQLPADAGNAPERTLLIIDDEPHVLTALQRLLRQDGYRVLAANGAAQAFQLLAEHQVQLILCDQRMEEMSGTDLLDKIKHMYPDTFRIILSGYTDLKTIMESINRGALYRFYTKPWDNRTLRDNIRSAFRHYWQLHGLAEPEVAAPMPLQPAGGVC</sequence>
<accession>A0A843SMM4</accession>
<gene>
    <name evidence="5" type="ORF">GEV01_27475</name>
</gene>
<dbReference type="RefSeq" id="WP_152809098.1">
    <property type="nucleotide sequence ID" value="NZ_WHUF01000009.1"/>
</dbReference>
<dbReference type="InterPro" id="IPR011006">
    <property type="entry name" value="CheY-like_superfamily"/>
</dbReference>
<dbReference type="SUPFAM" id="SSF52172">
    <property type="entry name" value="CheY-like"/>
    <property type="match status" value="2"/>
</dbReference>
<keyword evidence="1" id="KW-0597">Phosphoprotein</keyword>
<feature type="domain" description="Response regulatory" evidence="2">
    <location>
        <begin position="11"/>
        <end position="126"/>
    </location>
</feature>
<dbReference type="PROSITE" id="PS50883">
    <property type="entry name" value="EAL"/>
    <property type="match status" value="1"/>
</dbReference>
<dbReference type="Pfam" id="PF00563">
    <property type="entry name" value="EAL"/>
    <property type="match status" value="1"/>
</dbReference>
<dbReference type="GO" id="GO:0000160">
    <property type="term" value="P:phosphorelay signal transduction system"/>
    <property type="evidence" value="ECO:0007669"/>
    <property type="project" value="InterPro"/>
</dbReference>
<dbReference type="CDD" id="cd01949">
    <property type="entry name" value="GGDEF"/>
    <property type="match status" value="1"/>
</dbReference>
<feature type="modified residue" description="4-aspartylphosphate" evidence="1">
    <location>
        <position position="631"/>
    </location>
</feature>
<evidence type="ECO:0000313" key="6">
    <source>
        <dbReference type="Proteomes" id="UP000444318"/>
    </source>
</evidence>
<dbReference type="PROSITE" id="PS50110">
    <property type="entry name" value="RESPONSE_REGULATORY"/>
    <property type="match status" value="2"/>
</dbReference>
<dbReference type="PANTHER" id="PTHR44757">
    <property type="entry name" value="DIGUANYLATE CYCLASE DGCP"/>
    <property type="match status" value="1"/>
</dbReference>
<dbReference type="Gene3D" id="3.40.50.2300">
    <property type="match status" value="2"/>
</dbReference>
<keyword evidence="6" id="KW-1185">Reference proteome</keyword>
<dbReference type="InterPro" id="IPR000160">
    <property type="entry name" value="GGDEF_dom"/>
</dbReference>
<dbReference type="InterPro" id="IPR029787">
    <property type="entry name" value="Nucleotide_cyclase"/>
</dbReference>
<dbReference type="Pfam" id="PF00072">
    <property type="entry name" value="Response_reg"/>
    <property type="match status" value="2"/>
</dbReference>
<protein>
    <submittedName>
        <fullName evidence="5">EAL domain-containing protein</fullName>
    </submittedName>
</protein>
<dbReference type="Gene3D" id="3.20.20.450">
    <property type="entry name" value="EAL domain"/>
    <property type="match status" value="1"/>
</dbReference>
<reference evidence="5 6" key="1">
    <citation type="submission" date="2019-10" db="EMBL/GenBank/DDBJ databases">
        <title>Two novel species isolated from a subtropical stream in China.</title>
        <authorList>
            <person name="Lu H."/>
        </authorList>
    </citation>
    <scope>NUCLEOTIDE SEQUENCE [LARGE SCALE GENOMIC DNA]</scope>
    <source>
        <strain evidence="5 6">FT103W</strain>
    </source>
</reference>
<dbReference type="SMART" id="SM00448">
    <property type="entry name" value="REC"/>
    <property type="match status" value="2"/>
</dbReference>
<dbReference type="CDD" id="cd17551">
    <property type="entry name" value="REC_RpfG-like"/>
    <property type="match status" value="1"/>
</dbReference>
<dbReference type="InterPro" id="IPR052155">
    <property type="entry name" value="Biofilm_reg_signaling"/>
</dbReference>
<feature type="domain" description="EAL" evidence="3">
    <location>
        <begin position="313"/>
        <end position="567"/>
    </location>
</feature>
<comment type="caution">
    <text evidence="5">The sequence shown here is derived from an EMBL/GenBank/DDBJ whole genome shotgun (WGS) entry which is preliminary data.</text>
</comment>
<dbReference type="SUPFAM" id="SSF55073">
    <property type="entry name" value="Nucleotide cyclase"/>
    <property type="match status" value="1"/>
</dbReference>
<dbReference type="SMART" id="SM00267">
    <property type="entry name" value="GGDEF"/>
    <property type="match status" value="1"/>
</dbReference>
<dbReference type="Pfam" id="PF00990">
    <property type="entry name" value="GGDEF"/>
    <property type="match status" value="1"/>
</dbReference>
<dbReference type="SUPFAM" id="SSF141868">
    <property type="entry name" value="EAL domain-like"/>
    <property type="match status" value="1"/>
</dbReference>
<dbReference type="NCBIfam" id="TIGR00254">
    <property type="entry name" value="GGDEF"/>
    <property type="match status" value="1"/>
</dbReference>
<proteinExistence type="predicted"/>
<evidence type="ECO:0000256" key="1">
    <source>
        <dbReference type="PROSITE-ProRule" id="PRU00169"/>
    </source>
</evidence>
<evidence type="ECO:0000259" key="3">
    <source>
        <dbReference type="PROSITE" id="PS50883"/>
    </source>
</evidence>
<dbReference type="FunFam" id="3.20.20.450:FF:000001">
    <property type="entry name" value="Cyclic di-GMP phosphodiesterase yahA"/>
    <property type="match status" value="1"/>
</dbReference>
<evidence type="ECO:0000313" key="5">
    <source>
        <dbReference type="EMBL" id="MQA23270.1"/>
    </source>
</evidence>
<dbReference type="AlphaFoldDB" id="A0A843SMM4"/>
<evidence type="ECO:0000259" key="4">
    <source>
        <dbReference type="PROSITE" id="PS50887"/>
    </source>
</evidence>
<feature type="domain" description="GGDEF" evidence="4">
    <location>
        <begin position="171"/>
        <end position="304"/>
    </location>
</feature>
<dbReference type="InterPro" id="IPR043128">
    <property type="entry name" value="Rev_trsase/Diguanyl_cyclase"/>
</dbReference>